<dbReference type="InterPro" id="IPR016187">
    <property type="entry name" value="CTDL_fold"/>
</dbReference>
<keyword evidence="5" id="KW-1185">Reference proteome</keyword>
<dbReference type="PROSITE" id="PS50041">
    <property type="entry name" value="C_TYPE_LECTIN_2"/>
    <property type="match status" value="1"/>
</dbReference>
<keyword evidence="2" id="KW-1015">Disulfide bond</keyword>
<evidence type="ECO:0000256" key="1">
    <source>
        <dbReference type="ARBA" id="ARBA00022734"/>
    </source>
</evidence>
<dbReference type="SUPFAM" id="SSF56436">
    <property type="entry name" value="C-type lectin-like"/>
    <property type="match status" value="1"/>
</dbReference>
<protein>
    <recommendedName>
        <fullName evidence="3">C-type lectin domain-containing protein</fullName>
    </recommendedName>
</protein>
<sequence length="140" mass="16654">NVTLSFSFSLSDQHFKEGWVYFRSSFYHISFSKKTWRESRNDCLSRGADLMIIDSQEEQDFSRRFTRKTWIGLTDRAREGTWRWVDGTLLNISYWSNGQPNNWWGKEDCAEVGTSDAENNWNDGRCDRQKYWVCEKKVAP</sequence>
<name>A0A672HWW2_SALFA</name>
<evidence type="ECO:0000313" key="5">
    <source>
        <dbReference type="Proteomes" id="UP000472267"/>
    </source>
</evidence>
<evidence type="ECO:0000313" key="4">
    <source>
        <dbReference type="Ensembl" id="ENSSFAP00005033482.1"/>
    </source>
</evidence>
<dbReference type="FunCoup" id="A0A672HWW2">
    <property type="interactions" value="293"/>
</dbReference>
<dbReference type="Proteomes" id="UP000472267">
    <property type="component" value="Chromosome 6"/>
</dbReference>
<keyword evidence="1" id="KW-0430">Lectin</keyword>
<reference evidence="4" key="2">
    <citation type="submission" date="2025-08" db="UniProtKB">
        <authorList>
            <consortium name="Ensembl"/>
        </authorList>
    </citation>
    <scope>IDENTIFICATION</scope>
</reference>
<dbReference type="SMART" id="SM00034">
    <property type="entry name" value="CLECT"/>
    <property type="match status" value="1"/>
</dbReference>
<evidence type="ECO:0000256" key="2">
    <source>
        <dbReference type="ARBA" id="ARBA00023157"/>
    </source>
</evidence>
<dbReference type="InterPro" id="IPR050111">
    <property type="entry name" value="C-type_lectin/snaclec_domain"/>
</dbReference>
<dbReference type="PROSITE" id="PS00615">
    <property type="entry name" value="C_TYPE_LECTIN_1"/>
    <property type="match status" value="1"/>
</dbReference>
<organism evidence="4 5">
    <name type="scientific">Salarias fasciatus</name>
    <name type="common">Jewelled blenny</name>
    <name type="synonym">Blennius fasciatus</name>
    <dbReference type="NCBI Taxonomy" id="181472"/>
    <lineage>
        <taxon>Eukaryota</taxon>
        <taxon>Metazoa</taxon>
        <taxon>Chordata</taxon>
        <taxon>Craniata</taxon>
        <taxon>Vertebrata</taxon>
        <taxon>Euteleostomi</taxon>
        <taxon>Actinopterygii</taxon>
        <taxon>Neopterygii</taxon>
        <taxon>Teleostei</taxon>
        <taxon>Neoteleostei</taxon>
        <taxon>Acanthomorphata</taxon>
        <taxon>Ovalentaria</taxon>
        <taxon>Blenniimorphae</taxon>
        <taxon>Blenniiformes</taxon>
        <taxon>Blennioidei</taxon>
        <taxon>Blenniidae</taxon>
        <taxon>Salariinae</taxon>
        <taxon>Salarias</taxon>
    </lineage>
</organism>
<evidence type="ECO:0000259" key="3">
    <source>
        <dbReference type="PROSITE" id="PS50041"/>
    </source>
</evidence>
<dbReference type="PANTHER" id="PTHR22803">
    <property type="entry name" value="MANNOSE, PHOSPHOLIPASE, LECTIN RECEPTOR RELATED"/>
    <property type="match status" value="1"/>
</dbReference>
<dbReference type="InterPro" id="IPR016186">
    <property type="entry name" value="C-type_lectin-like/link_sf"/>
</dbReference>
<reference evidence="4" key="3">
    <citation type="submission" date="2025-09" db="UniProtKB">
        <authorList>
            <consortium name="Ensembl"/>
        </authorList>
    </citation>
    <scope>IDENTIFICATION</scope>
</reference>
<dbReference type="CDD" id="cd03590">
    <property type="entry name" value="CLECT_DC-SIGN_like"/>
    <property type="match status" value="1"/>
</dbReference>
<reference evidence="4" key="1">
    <citation type="submission" date="2019-06" db="EMBL/GenBank/DDBJ databases">
        <authorList>
            <consortium name="Wellcome Sanger Institute Data Sharing"/>
        </authorList>
    </citation>
    <scope>NUCLEOTIDE SEQUENCE [LARGE SCALE GENOMIC DNA]</scope>
</reference>
<dbReference type="Ensembl" id="ENSSFAT00005034651.1">
    <property type="protein sequence ID" value="ENSSFAP00005033482.1"/>
    <property type="gene ID" value="ENSSFAG00005016927.1"/>
</dbReference>
<dbReference type="OMA" id="CTTENIW"/>
<feature type="domain" description="C-type lectin" evidence="3">
    <location>
        <begin position="22"/>
        <end position="135"/>
    </location>
</feature>
<accession>A0A672HWW2</accession>
<proteinExistence type="predicted"/>
<dbReference type="GO" id="GO:0030246">
    <property type="term" value="F:carbohydrate binding"/>
    <property type="evidence" value="ECO:0007669"/>
    <property type="project" value="UniProtKB-KW"/>
</dbReference>
<dbReference type="Gene3D" id="3.10.100.10">
    <property type="entry name" value="Mannose-Binding Protein A, subunit A"/>
    <property type="match status" value="1"/>
</dbReference>
<dbReference type="InParanoid" id="A0A672HWW2"/>
<dbReference type="AlphaFoldDB" id="A0A672HWW2"/>
<dbReference type="Pfam" id="PF00059">
    <property type="entry name" value="Lectin_C"/>
    <property type="match status" value="1"/>
</dbReference>
<dbReference type="InterPro" id="IPR018378">
    <property type="entry name" value="C-type_lectin_CS"/>
</dbReference>
<dbReference type="InterPro" id="IPR001304">
    <property type="entry name" value="C-type_lectin-like"/>
</dbReference>
<dbReference type="InterPro" id="IPR033989">
    <property type="entry name" value="CD209-like_CTLD"/>
</dbReference>